<evidence type="ECO:0000256" key="5">
    <source>
        <dbReference type="ARBA" id="ARBA00022448"/>
    </source>
</evidence>
<dbReference type="InterPro" id="IPR003918">
    <property type="entry name" value="NADH_UbQ_OxRdtase"/>
</dbReference>
<gene>
    <name evidence="18" type="primary">nad4</name>
</gene>
<name>A0AA86IJW2_9UROC</name>
<dbReference type="GO" id="GO:0015990">
    <property type="term" value="P:electron transport coupled proton transport"/>
    <property type="evidence" value="ECO:0007669"/>
    <property type="project" value="TreeGrafter"/>
</dbReference>
<evidence type="ECO:0000256" key="15">
    <source>
        <dbReference type="ARBA" id="ARBA00049551"/>
    </source>
</evidence>
<evidence type="ECO:0000256" key="7">
    <source>
        <dbReference type="ARBA" id="ARBA00022692"/>
    </source>
</evidence>
<sequence length="401" mass="44649">MKMILLSLYTLGVTMKLLTTLGISYGLNDMSVFGPMGGLLLVMGALFGFLLYPSLVDCKQAVPFLWLYIWHLIAFICEDLLSLIICSDIMIMIIALGFGFTSYNPGDLISSWYFTYYLLIPSAPLLTYAFFSYSDGITNKYVISFCKHTNSFYYPSALGFLLLLSGLAKLPFMGLHYWLPKAHVQAPTPLSMILAGLSLKLGLILVLFVVSNFHMNTYLMKLLLLIIFTSLIVTTVSAITATDSKVFLAYCSVAHMTLAGGAVFMLLSGSLWGGWLVALGHCISSPLLFQTAGLIQGGSGTRILKKLKYFGFGIVPLTLLIYLLFDMPFPPAFSFWGELYIFGSMFWCFGFFGSFLLLVPFVMLVRAYEVYYNLWYYTGNKNGTTYIFMLGSLLGLGFLII</sequence>
<evidence type="ECO:0000256" key="1">
    <source>
        <dbReference type="ARBA" id="ARBA00004225"/>
    </source>
</evidence>
<feature type="transmembrane region" description="Helical" evidence="16">
    <location>
        <begin position="152"/>
        <end position="178"/>
    </location>
</feature>
<geneLocation type="mitochondrion" evidence="18"/>
<keyword evidence="11 16" id="KW-0520">NAD</keyword>
<dbReference type="InterPro" id="IPR001750">
    <property type="entry name" value="ND/Mrp_TM"/>
</dbReference>
<evidence type="ECO:0000256" key="11">
    <source>
        <dbReference type="ARBA" id="ARBA00023027"/>
    </source>
</evidence>
<dbReference type="GO" id="GO:0048039">
    <property type="term" value="F:ubiquinone binding"/>
    <property type="evidence" value="ECO:0007669"/>
    <property type="project" value="TreeGrafter"/>
</dbReference>
<keyword evidence="12 16" id="KW-0830">Ubiquinone</keyword>
<feature type="transmembrane region" description="Helical" evidence="16">
    <location>
        <begin position="307"/>
        <end position="327"/>
    </location>
</feature>
<organism evidence="18">
    <name type="scientific">Thetys vagina</name>
    <dbReference type="NCBI Taxonomy" id="942565"/>
    <lineage>
        <taxon>Eukaryota</taxon>
        <taxon>Metazoa</taxon>
        <taxon>Chordata</taxon>
        <taxon>Tunicata</taxon>
        <taxon>Thaliacea</taxon>
        <taxon>Salpida</taxon>
        <taxon>Salpidae</taxon>
        <taxon>Thetys</taxon>
    </lineage>
</organism>
<evidence type="ECO:0000256" key="14">
    <source>
        <dbReference type="ARBA" id="ARBA00023136"/>
    </source>
</evidence>
<dbReference type="GO" id="GO:0008137">
    <property type="term" value="F:NADH dehydrogenase (ubiquinone) activity"/>
    <property type="evidence" value="ECO:0007669"/>
    <property type="project" value="UniProtKB-UniRule"/>
</dbReference>
<comment type="function">
    <text evidence="16">Core subunit of the mitochondrial membrane respiratory chain NADH dehydrogenase (Complex I) which catalyzes electron transfer from NADH through the respiratory chain, using ubiquinone as an electron acceptor. Essential for the catalytic activity and assembly of complex I.</text>
</comment>
<dbReference type="GO" id="GO:0042773">
    <property type="term" value="P:ATP synthesis coupled electron transport"/>
    <property type="evidence" value="ECO:0007669"/>
    <property type="project" value="InterPro"/>
</dbReference>
<evidence type="ECO:0000259" key="17">
    <source>
        <dbReference type="Pfam" id="PF00361"/>
    </source>
</evidence>
<dbReference type="GO" id="GO:0003954">
    <property type="term" value="F:NADH dehydrogenase activity"/>
    <property type="evidence" value="ECO:0007669"/>
    <property type="project" value="TreeGrafter"/>
</dbReference>
<evidence type="ECO:0000256" key="8">
    <source>
        <dbReference type="ARBA" id="ARBA00022967"/>
    </source>
</evidence>
<keyword evidence="13 16" id="KW-0496">Mitochondrion</keyword>
<dbReference type="AlphaFoldDB" id="A0AA86IJW2"/>
<keyword evidence="6 16" id="KW-0679">Respiratory chain</keyword>
<dbReference type="PANTHER" id="PTHR43507:SF20">
    <property type="entry name" value="NADH-UBIQUINONE OXIDOREDUCTASE CHAIN 4"/>
    <property type="match status" value="1"/>
</dbReference>
<feature type="transmembrane region" description="Helical" evidence="16">
    <location>
        <begin position="67"/>
        <end position="100"/>
    </location>
</feature>
<keyword evidence="7 16" id="KW-0812">Transmembrane</keyword>
<keyword evidence="8" id="KW-1278">Translocase</keyword>
<keyword evidence="9 16" id="KW-0249">Electron transport</keyword>
<evidence type="ECO:0000256" key="2">
    <source>
        <dbReference type="ARBA" id="ARBA00009025"/>
    </source>
</evidence>
<feature type="transmembrane region" description="Helical" evidence="16">
    <location>
        <begin position="383"/>
        <end position="400"/>
    </location>
</feature>
<evidence type="ECO:0000256" key="4">
    <source>
        <dbReference type="ARBA" id="ARBA00021006"/>
    </source>
</evidence>
<evidence type="ECO:0000256" key="3">
    <source>
        <dbReference type="ARBA" id="ARBA00012944"/>
    </source>
</evidence>
<evidence type="ECO:0000313" key="18">
    <source>
        <dbReference type="EMBL" id="BCM73331.1"/>
    </source>
</evidence>
<feature type="transmembrane region" description="Helical" evidence="16">
    <location>
        <begin position="112"/>
        <end position="131"/>
    </location>
</feature>
<comment type="similarity">
    <text evidence="2 16">Belongs to the complex I subunit 4 family.</text>
</comment>
<feature type="transmembrane region" description="Helical" evidence="16">
    <location>
        <begin position="190"/>
        <end position="210"/>
    </location>
</feature>
<comment type="subcellular location">
    <subcellularLocation>
        <location evidence="1 16">Mitochondrion membrane</location>
        <topology evidence="1 16">Multi-pass membrane protein</topology>
    </subcellularLocation>
</comment>
<feature type="domain" description="NADH:quinone oxidoreductase/Mrp antiporter transmembrane" evidence="17">
    <location>
        <begin position="79"/>
        <end position="356"/>
    </location>
</feature>
<comment type="catalytic activity">
    <reaction evidence="15 16">
        <text>a ubiquinone + NADH + 5 H(+)(in) = a ubiquinol + NAD(+) + 4 H(+)(out)</text>
        <dbReference type="Rhea" id="RHEA:29091"/>
        <dbReference type="Rhea" id="RHEA-COMP:9565"/>
        <dbReference type="Rhea" id="RHEA-COMP:9566"/>
        <dbReference type="ChEBI" id="CHEBI:15378"/>
        <dbReference type="ChEBI" id="CHEBI:16389"/>
        <dbReference type="ChEBI" id="CHEBI:17976"/>
        <dbReference type="ChEBI" id="CHEBI:57540"/>
        <dbReference type="ChEBI" id="CHEBI:57945"/>
        <dbReference type="EC" id="7.1.1.2"/>
    </reaction>
</comment>
<keyword evidence="5 16" id="KW-0813">Transport</keyword>
<dbReference type="Pfam" id="PF00361">
    <property type="entry name" value="Proton_antipo_M"/>
    <property type="match status" value="1"/>
</dbReference>
<evidence type="ECO:0000256" key="12">
    <source>
        <dbReference type="ARBA" id="ARBA00023075"/>
    </source>
</evidence>
<evidence type="ECO:0000256" key="9">
    <source>
        <dbReference type="ARBA" id="ARBA00022982"/>
    </source>
</evidence>
<dbReference type="PANTHER" id="PTHR43507">
    <property type="entry name" value="NADH-UBIQUINONE OXIDOREDUCTASE CHAIN 4"/>
    <property type="match status" value="1"/>
</dbReference>
<evidence type="ECO:0000256" key="13">
    <source>
        <dbReference type="ARBA" id="ARBA00023128"/>
    </source>
</evidence>
<evidence type="ECO:0000256" key="6">
    <source>
        <dbReference type="ARBA" id="ARBA00022660"/>
    </source>
</evidence>
<evidence type="ECO:0000256" key="10">
    <source>
        <dbReference type="ARBA" id="ARBA00022989"/>
    </source>
</evidence>
<proteinExistence type="inferred from homology"/>
<dbReference type="PRINTS" id="PR01437">
    <property type="entry name" value="NUOXDRDTASE4"/>
</dbReference>
<feature type="transmembrane region" description="Helical" evidence="16">
    <location>
        <begin position="339"/>
        <end position="363"/>
    </location>
</feature>
<feature type="transmembrane region" description="Helical" evidence="16">
    <location>
        <begin position="32"/>
        <end position="55"/>
    </location>
</feature>
<keyword evidence="14 16" id="KW-0472">Membrane</keyword>
<protein>
    <recommendedName>
        <fullName evidence="4 16">NADH-ubiquinone oxidoreductase chain 4</fullName>
        <ecNumber evidence="3 16">7.1.1.2</ecNumber>
    </recommendedName>
</protein>
<keyword evidence="10 16" id="KW-1133">Transmembrane helix</keyword>
<evidence type="ECO:0000256" key="16">
    <source>
        <dbReference type="RuleBase" id="RU003297"/>
    </source>
</evidence>
<dbReference type="EMBL" id="LC590040">
    <property type="protein sequence ID" value="BCM73331.1"/>
    <property type="molecule type" value="Genomic_DNA"/>
</dbReference>
<accession>A0AA86IJW2</accession>
<dbReference type="GO" id="GO:0031966">
    <property type="term" value="C:mitochondrial membrane"/>
    <property type="evidence" value="ECO:0007669"/>
    <property type="project" value="UniProtKB-SubCell"/>
</dbReference>
<reference evidence="18" key="1">
    <citation type="submission" date="2020-10" db="EMBL/GenBank/DDBJ databases">
        <title>Nuclear ribosomal and mitochondrial DNA copy number and intra-individual variation in the tunicate zooplankton salps.</title>
        <authorList>
            <person name="Goodall-Copestake W.P."/>
        </authorList>
    </citation>
    <scope>NUCLEOTIDE SEQUENCE</scope>
    <source>
        <strain evidence="18">E32_Tv1</strain>
        <tissue evidence="18">Muscle</tissue>
    </source>
</reference>
<dbReference type="EC" id="7.1.1.2" evidence="3 16"/>
<feature type="transmembrane region" description="Helical" evidence="16">
    <location>
        <begin position="222"/>
        <end position="241"/>
    </location>
</feature>